<dbReference type="Proteomes" id="UP000075714">
    <property type="component" value="Unassembled WGS sequence"/>
</dbReference>
<protein>
    <submittedName>
        <fullName evidence="1">Uncharacterized protein</fullName>
    </submittedName>
</protein>
<comment type="caution">
    <text evidence="1">The sequence shown here is derived from an EMBL/GenBank/DDBJ whole genome shotgun (WGS) entry which is preliminary data.</text>
</comment>
<gene>
    <name evidence="1" type="ORF">GPECTOR_138g653</name>
</gene>
<sequence>MELSAFGLEFLAKLRGLHVYTDVRDVLELRELALKHADEATSVVGAIKQHIMQCPARYQLPALFLVKCMLEDEQCPPIYTEQLSAAIPEVGGLI</sequence>
<dbReference type="EMBL" id="LSYV01000138">
    <property type="protein sequence ID" value="KXZ42522.1"/>
    <property type="molecule type" value="Genomic_DNA"/>
</dbReference>
<evidence type="ECO:0000313" key="2">
    <source>
        <dbReference type="Proteomes" id="UP000075714"/>
    </source>
</evidence>
<dbReference type="Gene3D" id="1.25.40.90">
    <property type="match status" value="1"/>
</dbReference>
<dbReference type="SUPFAM" id="SSF48464">
    <property type="entry name" value="ENTH/VHS domain"/>
    <property type="match status" value="1"/>
</dbReference>
<accession>A0A150FY30</accession>
<proteinExistence type="predicted"/>
<dbReference type="AlphaFoldDB" id="A0A150FY30"/>
<name>A0A150FY30_GONPE</name>
<organism evidence="1 2">
    <name type="scientific">Gonium pectorale</name>
    <name type="common">Green alga</name>
    <dbReference type="NCBI Taxonomy" id="33097"/>
    <lineage>
        <taxon>Eukaryota</taxon>
        <taxon>Viridiplantae</taxon>
        <taxon>Chlorophyta</taxon>
        <taxon>core chlorophytes</taxon>
        <taxon>Chlorophyceae</taxon>
        <taxon>CS clade</taxon>
        <taxon>Chlamydomonadales</taxon>
        <taxon>Volvocaceae</taxon>
        <taxon>Gonium</taxon>
    </lineage>
</organism>
<evidence type="ECO:0000313" key="1">
    <source>
        <dbReference type="EMBL" id="KXZ42522.1"/>
    </source>
</evidence>
<keyword evidence="2" id="KW-1185">Reference proteome</keyword>
<reference evidence="2" key="1">
    <citation type="journal article" date="2016" name="Nat. Commun.">
        <title>The Gonium pectorale genome demonstrates co-option of cell cycle regulation during the evolution of multicellularity.</title>
        <authorList>
            <person name="Hanschen E.R."/>
            <person name="Marriage T.N."/>
            <person name="Ferris P.J."/>
            <person name="Hamaji T."/>
            <person name="Toyoda A."/>
            <person name="Fujiyama A."/>
            <person name="Neme R."/>
            <person name="Noguchi H."/>
            <person name="Minakuchi Y."/>
            <person name="Suzuki M."/>
            <person name="Kawai-Toyooka H."/>
            <person name="Smith D.R."/>
            <person name="Sparks H."/>
            <person name="Anderson J."/>
            <person name="Bakaric R."/>
            <person name="Luria V."/>
            <person name="Karger A."/>
            <person name="Kirschner M.W."/>
            <person name="Durand P.M."/>
            <person name="Michod R.E."/>
            <person name="Nozaki H."/>
            <person name="Olson B.J."/>
        </authorList>
    </citation>
    <scope>NUCLEOTIDE SEQUENCE [LARGE SCALE GENOMIC DNA]</scope>
    <source>
        <strain evidence="2">NIES-2863</strain>
    </source>
</reference>
<dbReference type="InterPro" id="IPR008942">
    <property type="entry name" value="ENTH_VHS"/>
</dbReference>